<gene>
    <name evidence="3" type="ORF">SCHPADRAFT_859755</name>
</gene>
<dbReference type="EMBL" id="KQ086122">
    <property type="protein sequence ID" value="KLO07750.1"/>
    <property type="molecule type" value="Genomic_DNA"/>
</dbReference>
<evidence type="ECO:0000256" key="2">
    <source>
        <dbReference type="SAM" id="Phobius"/>
    </source>
</evidence>
<evidence type="ECO:0000256" key="1">
    <source>
        <dbReference type="SAM" id="MobiDB-lite"/>
    </source>
</evidence>
<feature type="region of interest" description="Disordered" evidence="1">
    <location>
        <begin position="245"/>
        <end position="264"/>
    </location>
</feature>
<feature type="compositionally biased region" description="Basic and acidic residues" evidence="1">
    <location>
        <begin position="348"/>
        <end position="366"/>
    </location>
</feature>
<accession>A0A0H2R7F3</accession>
<dbReference type="OrthoDB" id="3363836at2759"/>
<feature type="region of interest" description="Disordered" evidence="1">
    <location>
        <begin position="274"/>
        <end position="370"/>
    </location>
</feature>
<evidence type="ECO:0000313" key="3">
    <source>
        <dbReference type="EMBL" id="KLO07750.1"/>
    </source>
</evidence>
<evidence type="ECO:0000313" key="4">
    <source>
        <dbReference type="Proteomes" id="UP000053477"/>
    </source>
</evidence>
<name>A0A0H2R7F3_9AGAM</name>
<dbReference type="STRING" id="27342.A0A0H2R7F3"/>
<dbReference type="InParanoid" id="A0A0H2R7F3"/>
<feature type="region of interest" description="Disordered" evidence="1">
    <location>
        <begin position="536"/>
        <end position="562"/>
    </location>
</feature>
<feature type="transmembrane region" description="Helical" evidence="2">
    <location>
        <begin position="172"/>
        <end position="194"/>
    </location>
</feature>
<dbReference type="Proteomes" id="UP000053477">
    <property type="component" value="Unassembled WGS sequence"/>
</dbReference>
<keyword evidence="4" id="KW-1185">Reference proteome</keyword>
<dbReference type="AlphaFoldDB" id="A0A0H2R7F3"/>
<sequence length="562" mass="60260">MFHGLPFRIGKAGAQHRRMIKRAADANCTTGGFYESPTSGQNVNVSQPVTIDWDATCLDITIADIYLYAPSTATPLIQMFKDVDFTKGTFTTNFNGKWWNQTTTVDLQLAIVESGSQPFMATLPAGPIWHAQYTATSSSSDSILNSNATESGVTEVNNLPNATKSGLSKGSIAAAVLVPLIVLGLALGGYIKYVRSKEKKSRKRWSEAVDKRMSVISSDWRSLGPAGAEAAIRASVYGDANRMSFSGANGPRPQSTFVADGSQPQMEQIRQTGVGLRGGNGAGAERTSRISFAPDTRFSRASMASEGAARPRPGGGGRAGVPSRAFHSGYIPPVPTRQSQYVADESQDMQRGDLEDERAMSPRQKDGPATLSADDIQEQVQGLHHGIAEAAGTNPRPSLDSAVIPALSMMRTNNDSQFDDIYQPTPSPSPYAATFATAHRPDMHAELRSPPPAAPKSPVTEALSMQPMEAGMMMSPDDMLKVYAERRRTGASSGTASPMISTPGLAYPLPVATPTTPRTLYSPATPGFEQTEVVRDPFESNHARTRSNGTYYDTEDAYFGTE</sequence>
<keyword evidence="2" id="KW-0812">Transmembrane</keyword>
<keyword evidence="2" id="KW-1133">Transmembrane helix</keyword>
<reference evidence="3 4" key="1">
    <citation type="submission" date="2015-04" db="EMBL/GenBank/DDBJ databases">
        <title>Complete genome sequence of Schizopora paradoxa KUC8140, a cosmopolitan wood degrader in East Asia.</title>
        <authorList>
            <consortium name="DOE Joint Genome Institute"/>
            <person name="Min B."/>
            <person name="Park H."/>
            <person name="Jang Y."/>
            <person name="Kim J.-J."/>
            <person name="Kim K.H."/>
            <person name="Pangilinan J."/>
            <person name="Lipzen A."/>
            <person name="Riley R."/>
            <person name="Grigoriev I.V."/>
            <person name="Spatafora J.W."/>
            <person name="Choi I.-G."/>
        </authorList>
    </citation>
    <scope>NUCLEOTIDE SEQUENCE [LARGE SCALE GENOMIC DNA]</scope>
    <source>
        <strain evidence="3 4">KUC8140</strain>
    </source>
</reference>
<protein>
    <submittedName>
        <fullName evidence="3">Uncharacterized protein</fullName>
    </submittedName>
</protein>
<keyword evidence="2" id="KW-0472">Membrane</keyword>
<proteinExistence type="predicted"/>
<organism evidence="3 4">
    <name type="scientific">Schizopora paradoxa</name>
    <dbReference type="NCBI Taxonomy" id="27342"/>
    <lineage>
        <taxon>Eukaryota</taxon>
        <taxon>Fungi</taxon>
        <taxon>Dikarya</taxon>
        <taxon>Basidiomycota</taxon>
        <taxon>Agaricomycotina</taxon>
        <taxon>Agaricomycetes</taxon>
        <taxon>Hymenochaetales</taxon>
        <taxon>Schizoporaceae</taxon>
        <taxon>Schizopora</taxon>
    </lineage>
</organism>